<dbReference type="RefSeq" id="WP_233053695.1">
    <property type="nucleotide sequence ID" value="NZ_JAIMJA010000015.1"/>
</dbReference>
<proteinExistence type="predicted"/>
<dbReference type="Gene3D" id="2.30.30.830">
    <property type="match status" value="1"/>
</dbReference>
<feature type="chain" id="PRO_5046819526" evidence="1">
    <location>
        <begin position="24"/>
        <end position="110"/>
    </location>
</feature>
<comment type="caution">
    <text evidence="2">The sequence shown here is derived from an EMBL/GenBank/DDBJ whole genome shotgun (WGS) entry which is preliminary data.</text>
</comment>
<protein>
    <submittedName>
        <fullName evidence="2">MSHA biogenesis protein MshK</fullName>
    </submittedName>
</protein>
<accession>A0ABS8WAK4</accession>
<evidence type="ECO:0000256" key="1">
    <source>
        <dbReference type="SAM" id="SignalP"/>
    </source>
</evidence>
<keyword evidence="1" id="KW-0732">Signal</keyword>
<organism evidence="2 3">
    <name type="scientific">Motilimonas cestriensis</name>
    <dbReference type="NCBI Taxonomy" id="2742685"/>
    <lineage>
        <taxon>Bacteria</taxon>
        <taxon>Pseudomonadati</taxon>
        <taxon>Pseudomonadota</taxon>
        <taxon>Gammaproteobacteria</taxon>
        <taxon>Alteromonadales</taxon>
        <taxon>Alteromonadales genera incertae sedis</taxon>
        <taxon>Motilimonas</taxon>
    </lineage>
</organism>
<keyword evidence="3" id="KW-1185">Reference proteome</keyword>
<feature type="signal peptide" evidence="1">
    <location>
        <begin position="1"/>
        <end position="23"/>
    </location>
</feature>
<sequence length="110" mass="12251">MVKGCYFFLLAGLCFLLSWAVSADNLVDPTAPKQTHTQPPTSVQVEQELPQLQSILLQEKFRSAVINNQTYLVGEVVAGYRVASIQANYVLLLRNGKTTKLSMFNADFLK</sequence>
<dbReference type="EMBL" id="JAIMJA010000015">
    <property type="protein sequence ID" value="MCE2596032.1"/>
    <property type="molecule type" value="Genomic_DNA"/>
</dbReference>
<evidence type="ECO:0000313" key="2">
    <source>
        <dbReference type="EMBL" id="MCE2596032.1"/>
    </source>
</evidence>
<reference evidence="2 3" key="1">
    <citation type="journal article" date="2022" name="Environ. Microbiol. Rep.">
        <title>Eco-phylogenetic analyses reveal divergent evolution of vitamin B12 metabolism in the marine bacterial family 'Psychromonadaceae'.</title>
        <authorList>
            <person name="Jin X."/>
            <person name="Yang Y."/>
            <person name="Cao H."/>
            <person name="Gao B."/>
            <person name="Zhao Z."/>
        </authorList>
    </citation>
    <scope>NUCLEOTIDE SEQUENCE [LARGE SCALE GENOMIC DNA]</scope>
    <source>
        <strain evidence="2 3">MKS20</strain>
    </source>
</reference>
<dbReference type="Proteomes" id="UP001201273">
    <property type="component" value="Unassembled WGS sequence"/>
</dbReference>
<gene>
    <name evidence="2" type="ORF">K6Y31_14560</name>
</gene>
<evidence type="ECO:0000313" key="3">
    <source>
        <dbReference type="Proteomes" id="UP001201273"/>
    </source>
</evidence>
<name>A0ABS8WAK4_9GAMM</name>